<dbReference type="PANTHER" id="PTHR30535">
    <property type="entry name" value="VITAMIN B12-BINDING PROTEIN"/>
    <property type="match status" value="1"/>
</dbReference>
<dbReference type="NCBIfam" id="NF038402">
    <property type="entry name" value="TroA_like"/>
    <property type="match status" value="1"/>
</dbReference>
<dbReference type="Proteomes" id="UP000036902">
    <property type="component" value="Chromosome"/>
</dbReference>
<protein>
    <recommendedName>
        <fullName evidence="3">Fe/B12 periplasmic-binding domain-containing protein</fullName>
    </recommendedName>
</protein>
<dbReference type="AlphaFoldDB" id="A0A127K790"/>
<feature type="signal peptide" evidence="2">
    <location>
        <begin position="1"/>
        <end position="22"/>
    </location>
</feature>
<keyword evidence="5" id="KW-1185">Reference proteome</keyword>
<evidence type="ECO:0000256" key="2">
    <source>
        <dbReference type="SAM" id="SignalP"/>
    </source>
</evidence>
<evidence type="ECO:0000313" key="4">
    <source>
        <dbReference type="EMBL" id="AMO37781.1"/>
    </source>
</evidence>
<evidence type="ECO:0000313" key="5">
    <source>
        <dbReference type="Proteomes" id="UP000036902"/>
    </source>
</evidence>
<sequence length="264" mass="27983">MKHTLRHLLGGLLLVLALPAAADCPRIVSQSPYITQALDWLGRGDCIVGVSRYDKRDLPRTGGVKDPDVGAIAALNPDLVVISKGSDPAQLDMLEPEARILQVDGFDSMAQTEAMLARLAEAAGVADGKAKVAAYAREWRARAAAVKGGGKRVLVISACSAQPYSFGRGHVVGDAFAHAGFEVVETAERIRHLRPGEEIPGIVAAVERFKPELLFSLTPENAETCSAELGLVSVPVVGLEGRHFFNPGPALLTGLAQLAEHTQQ</sequence>
<feature type="chain" id="PRO_5007797974" description="Fe/B12 periplasmic-binding domain-containing protein" evidence="2">
    <location>
        <begin position="23"/>
        <end position="264"/>
    </location>
</feature>
<dbReference type="PANTHER" id="PTHR30535:SF34">
    <property type="entry name" value="MOLYBDATE-BINDING PROTEIN MOLA"/>
    <property type="match status" value="1"/>
</dbReference>
<accession>A0A127K790</accession>
<dbReference type="SUPFAM" id="SSF53807">
    <property type="entry name" value="Helical backbone' metal receptor"/>
    <property type="match status" value="1"/>
</dbReference>
<evidence type="ECO:0000259" key="3">
    <source>
        <dbReference type="Pfam" id="PF01497"/>
    </source>
</evidence>
<organism evidence="4 5">
    <name type="scientific">Thauera humireducens</name>
    <dbReference type="NCBI Taxonomy" id="1134435"/>
    <lineage>
        <taxon>Bacteria</taxon>
        <taxon>Pseudomonadati</taxon>
        <taxon>Pseudomonadota</taxon>
        <taxon>Betaproteobacteria</taxon>
        <taxon>Rhodocyclales</taxon>
        <taxon>Zoogloeaceae</taxon>
        <taxon>Thauera</taxon>
    </lineage>
</organism>
<dbReference type="RefSeq" id="WP_004263199.1">
    <property type="nucleotide sequence ID" value="NZ_CP014646.1"/>
</dbReference>
<dbReference type="Pfam" id="PF01497">
    <property type="entry name" value="Peripla_BP_2"/>
    <property type="match status" value="1"/>
</dbReference>
<dbReference type="InterPro" id="IPR054828">
    <property type="entry name" value="Vit_B12_bind_prot"/>
</dbReference>
<dbReference type="InterPro" id="IPR002491">
    <property type="entry name" value="ABC_transptr_periplasmic_BD"/>
</dbReference>
<name>A0A127K790_9RHOO</name>
<proteinExistence type="predicted"/>
<evidence type="ECO:0000256" key="1">
    <source>
        <dbReference type="ARBA" id="ARBA00022729"/>
    </source>
</evidence>
<dbReference type="EMBL" id="CP014646">
    <property type="protein sequence ID" value="AMO37781.1"/>
    <property type="molecule type" value="Genomic_DNA"/>
</dbReference>
<keyword evidence="1 2" id="KW-0732">Signal</keyword>
<dbReference type="InterPro" id="IPR050902">
    <property type="entry name" value="ABC_Transporter_SBP"/>
</dbReference>
<dbReference type="Gene3D" id="3.40.50.1980">
    <property type="entry name" value="Nitrogenase molybdenum iron protein domain"/>
    <property type="match status" value="1"/>
</dbReference>
<reference evidence="5" key="1">
    <citation type="submission" date="2016-03" db="EMBL/GenBank/DDBJ databases">
        <authorList>
            <person name="Ma C."/>
            <person name="Zhou S."/>
            <person name="Yang G."/>
        </authorList>
    </citation>
    <scope>NUCLEOTIDE SEQUENCE [LARGE SCALE GENOMIC DNA]</scope>
    <source>
        <strain evidence="5">SgZ-1</strain>
    </source>
</reference>
<feature type="domain" description="Fe/B12 periplasmic-binding" evidence="3">
    <location>
        <begin position="36"/>
        <end position="186"/>
    </location>
</feature>
<dbReference type="KEGG" id="thu:AC731_013050"/>
<gene>
    <name evidence="4" type="ORF">AC731_013050</name>
</gene>
<dbReference type="STRING" id="1134435.AC731_013050"/>